<accession>A0A8E2AP05</accession>
<dbReference type="PROSITE" id="PS51257">
    <property type="entry name" value="PROKAR_LIPOPROTEIN"/>
    <property type="match status" value="1"/>
</dbReference>
<dbReference type="AlphaFoldDB" id="A0A8E2AP05"/>
<reference evidence="1 2" key="1">
    <citation type="submission" date="2016-07" db="EMBL/GenBank/DDBJ databases">
        <title>Draft genome of the white-rot fungus Obba rivulosa 3A-2.</title>
        <authorList>
            <consortium name="DOE Joint Genome Institute"/>
            <person name="Miettinen O."/>
            <person name="Riley R."/>
            <person name="Acob R."/>
            <person name="Barry K."/>
            <person name="Cullen D."/>
            <person name="De Vries R."/>
            <person name="Hainaut M."/>
            <person name="Hatakka A."/>
            <person name="Henrissat B."/>
            <person name="Hilden K."/>
            <person name="Kuo R."/>
            <person name="Labutti K."/>
            <person name="Lipzen A."/>
            <person name="Makela M.R."/>
            <person name="Sandor L."/>
            <person name="Spatafora J.W."/>
            <person name="Grigoriev I.V."/>
            <person name="Hibbett D.S."/>
        </authorList>
    </citation>
    <scope>NUCLEOTIDE SEQUENCE [LARGE SCALE GENOMIC DNA]</scope>
    <source>
        <strain evidence="1 2">3A-2</strain>
    </source>
</reference>
<evidence type="ECO:0000313" key="2">
    <source>
        <dbReference type="Proteomes" id="UP000250043"/>
    </source>
</evidence>
<gene>
    <name evidence="1" type="ORF">OBBRIDRAFT_311325</name>
</gene>
<dbReference type="EMBL" id="KV722581">
    <property type="protein sequence ID" value="OCH85487.1"/>
    <property type="molecule type" value="Genomic_DNA"/>
</dbReference>
<name>A0A8E2AP05_9APHY</name>
<dbReference type="Proteomes" id="UP000250043">
    <property type="component" value="Unassembled WGS sequence"/>
</dbReference>
<organism evidence="1 2">
    <name type="scientific">Obba rivulosa</name>
    <dbReference type="NCBI Taxonomy" id="1052685"/>
    <lineage>
        <taxon>Eukaryota</taxon>
        <taxon>Fungi</taxon>
        <taxon>Dikarya</taxon>
        <taxon>Basidiomycota</taxon>
        <taxon>Agaricomycotina</taxon>
        <taxon>Agaricomycetes</taxon>
        <taxon>Polyporales</taxon>
        <taxon>Gelatoporiaceae</taxon>
        <taxon>Obba</taxon>
    </lineage>
</organism>
<keyword evidence="2" id="KW-1185">Reference proteome</keyword>
<sequence>MGRSTRRTSIAGTSLPLELLYSPSLGSFSGLASCPLFGVMWRVHCGTRFFEPSLWQVRSVAER</sequence>
<evidence type="ECO:0000313" key="1">
    <source>
        <dbReference type="EMBL" id="OCH85487.1"/>
    </source>
</evidence>
<protein>
    <submittedName>
        <fullName evidence="1">Uncharacterized protein</fullName>
    </submittedName>
</protein>
<proteinExistence type="predicted"/>